<accession>A0ABD2YRV6</accession>
<evidence type="ECO:0000313" key="2">
    <source>
        <dbReference type="Proteomes" id="UP001630127"/>
    </source>
</evidence>
<evidence type="ECO:0000313" key="1">
    <source>
        <dbReference type="EMBL" id="KAL3510111.1"/>
    </source>
</evidence>
<proteinExistence type="predicted"/>
<keyword evidence="2" id="KW-1185">Reference proteome</keyword>
<protein>
    <submittedName>
        <fullName evidence="1">Uncharacterized protein</fullName>
    </submittedName>
</protein>
<dbReference type="EMBL" id="JBJUIK010000012">
    <property type="protein sequence ID" value="KAL3510111.1"/>
    <property type="molecule type" value="Genomic_DNA"/>
</dbReference>
<sequence length="186" mass="21183">MGRRNWQWLELVDKVATGKSSDMCTALQKSRPFMIYVSALDAGELYFGKSPVDLSRFKSTPEKTLKSRPFMIYVSALDAGELYFGKSPVDLSQLVQEYSREDFEGTRVKQWDASFDLFDKAKGRELIQKLRFQNMEKNGGISPIGICSQVGEQKLVKGKNYSFSITRKNSQNRPSVSLAQRCLAKW</sequence>
<dbReference type="Proteomes" id="UP001630127">
    <property type="component" value="Unassembled WGS sequence"/>
</dbReference>
<dbReference type="PANTHER" id="PTHR33414:SF2">
    <property type="entry name" value="PROTEIN PLASTID MOVEMENT IMPAIRED 1"/>
    <property type="match status" value="1"/>
</dbReference>
<organism evidence="1 2">
    <name type="scientific">Cinchona calisaya</name>
    <dbReference type="NCBI Taxonomy" id="153742"/>
    <lineage>
        <taxon>Eukaryota</taxon>
        <taxon>Viridiplantae</taxon>
        <taxon>Streptophyta</taxon>
        <taxon>Embryophyta</taxon>
        <taxon>Tracheophyta</taxon>
        <taxon>Spermatophyta</taxon>
        <taxon>Magnoliopsida</taxon>
        <taxon>eudicotyledons</taxon>
        <taxon>Gunneridae</taxon>
        <taxon>Pentapetalae</taxon>
        <taxon>asterids</taxon>
        <taxon>lamiids</taxon>
        <taxon>Gentianales</taxon>
        <taxon>Rubiaceae</taxon>
        <taxon>Cinchonoideae</taxon>
        <taxon>Cinchoneae</taxon>
        <taxon>Cinchona</taxon>
    </lineage>
</organism>
<reference evidence="1 2" key="1">
    <citation type="submission" date="2024-11" db="EMBL/GenBank/DDBJ databases">
        <title>A near-complete genome assembly of Cinchona calisaya.</title>
        <authorList>
            <person name="Lian D.C."/>
            <person name="Zhao X.W."/>
            <person name="Wei L."/>
        </authorList>
    </citation>
    <scope>NUCLEOTIDE SEQUENCE [LARGE SCALE GENOMIC DNA]</scope>
    <source>
        <tissue evidence="1">Nenye</tissue>
    </source>
</reference>
<dbReference type="InterPro" id="IPR039614">
    <property type="entry name" value="PMI1-like"/>
</dbReference>
<gene>
    <name evidence="1" type="ORF">ACH5RR_029512</name>
</gene>
<dbReference type="AlphaFoldDB" id="A0ABD2YRV6"/>
<dbReference type="PANTHER" id="PTHR33414">
    <property type="entry name" value="PROTEIN PLASTID MOVEMENT IMPAIRED 1-RELATED 1"/>
    <property type="match status" value="1"/>
</dbReference>
<comment type="caution">
    <text evidence="1">The sequence shown here is derived from an EMBL/GenBank/DDBJ whole genome shotgun (WGS) entry which is preliminary data.</text>
</comment>
<name>A0ABD2YRV6_9GENT</name>